<feature type="domain" description="Nucleoporin Nup133/Nup155-like C-terminal" evidence="6">
    <location>
        <begin position="674"/>
        <end position="1315"/>
    </location>
</feature>
<dbReference type="GO" id="GO:0006405">
    <property type="term" value="P:RNA export from nucleus"/>
    <property type="evidence" value="ECO:0007669"/>
    <property type="project" value="TreeGrafter"/>
</dbReference>
<keyword evidence="3" id="KW-0813">Transport</keyword>
<reference evidence="8 9" key="1">
    <citation type="submission" date="2016-07" db="EMBL/GenBank/DDBJ databases">
        <title>Pervasive Adenine N6-methylation of Active Genes in Fungi.</title>
        <authorList>
            <consortium name="DOE Joint Genome Institute"/>
            <person name="Mondo S.J."/>
            <person name="Dannebaum R.O."/>
            <person name="Kuo R.C."/>
            <person name="Labutti K."/>
            <person name="Haridas S."/>
            <person name="Kuo A."/>
            <person name="Salamov A."/>
            <person name="Ahrendt S.R."/>
            <person name="Lipzen A."/>
            <person name="Sullivan W."/>
            <person name="Andreopoulos W.B."/>
            <person name="Clum A."/>
            <person name="Lindquist E."/>
            <person name="Daum C."/>
            <person name="Ramamoorthy G.K."/>
            <person name="Gryganskyi A."/>
            <person name="Culley D."/>
            <person name="Magnuson J.K."/>
            <person name="James T.Y."/>
            <person name="O'Malley M.A."/>
            <person name="Stajich J.E."/>
            <person name="Spatafora J.W."/>
            <person name="Visel A."/>
            <person name="Grigoriev I.V."/>
        </authorList>
    </citation>
    <scope>NUCLEOTIDE SEQUENCE [LARGE SCALE GENOMIC DNA]</scope>
    <source>
        <strain evidence="8 9">12-1054</strain>
    </source>
</reference>
<comment type="subcellular location">
    <subcellularLocation>
        <location evidence="1">Nucleus</location>
    </subcellularLocation>
</comment>
<dbReference type="GO" id="GO:0044611">
    <property type="term" value="C:nuclear pore inner ring"/>
    <property type="evidence" value="ECO:0007669"/>
    <property type="project" value="TreeGrafter"/>
</dbReference>
<evidence type="ECO:0000313" key="8">
    <source>
        <dbReference type="EMBL" id="ORY76962.1"/>
    </source>
</evidence>
<feature type="region of interest" description="Disordered" evidence="5">
    <location>
        <begin position="1"/>
        <end position="62"/>
    </location>
</feature>
<comment type="caution">
    <text evidence="8">The sequence shown here is derived from an EMBL/GenBank/DDBJ whole genome shotgun (WGS) entry which is preliminary data.</text>
</comment>
<evidence type="ECO:0000259" key="7">
    <source>
        <dbReference type="Pfam" id="PF08801"/>
    </source>
</evidence>
<sequence length="1368" mass="151026">MPSQVQVQRQQHAQSPAQATGAAVQKPQQQQQQQQQGQGQVSSQQQQQQQPQAIQPQQSARAAALTRGNQAINQCLAQDQAWPELGDILSQGSSTEYTWQTAPAWQPFARSEIVNIPDTIFEQYNSTECYTQMGLFGDIQRAWITVDNRLYLWNYADGQDFQAYEDHPHTLTAVALVRPRGGVFVDAITHLLVLATPYDILLLGVASPKNHKGEMQFYATRMSVPVTGIDVNCICSTDSGRIFFAGKADAHVYELRYQADEGWFSRRCSKVNLTGSAFDNFIPALATKATEHLVQLVVDNSRKLLYTLSSKSTIRAYAIEEPASLSLCATYTISSAASHAQMINAASPLLDPRSTSIVSLCPIPASDSKQIYLVAVTSTGCRLYMRSSASGFNSASARMSSLQVSHVRYPPAPHTQTPRAPPQLSLTAPNALPAPNAQSSQTAQTSQVLANTTRAQLFSPHLFFDVAKSNDPATPGDRLLGCAPEADKLALQFSAGNTRPLLSESCCWLPIEGFVQDVCAIQQASSTASGIGAELITQFTLPPASFAVLTNTGVHIIKRRRTTEVFASALRHAPSAAGGIEAEMRLFFENIGRAEGCATCLGVICGGLDGTDVDEATAGGIQYNSRLTASQVLETSRRYFIEFGGKAFVDENLHRHFADAGQATLPTLEMVRLSGRHDGVALYVARTVASFWRLPIMRQIVPGEYVSSLSESTLQTVQSRIISLRQFLEANKHAIEGLAGPERLLGTTNRQEEIVLQAEHRGMHALLTLIVQIIECLSFIQVLSDSPEGKMTDILRSVPPAVQQDAIKLTFEELLTSQKGQDIAKELVTAIVNRRIAQGGTVESVSETLQKRCGSFCSSDDVVLYKAIEQLKRARDAPTVGERERILRECLRLFQHAAATLSLDNLRDTMEEFEQMQFYAGALELAFSVAHASDPSDVALGYMQDGKPENDARAAFFAKREQCYTFMFATLDKLEGAFAAQDSAYAGSSHVSPLSSLRDAAYAVIGSSSDALFHNLFYDWYVSRNLQERLLEISSPFIEPYLRRKAQSSLAFANLLWHYHARRQAYLDAAKVLHNISRSGYDLPLEQRIEYLSQAKSFLACVATQDGAAQLLEVISEELDVMGIQDDLLNSLRNDTRLREDKKAELIAKLDGKLVPLTDLFNQFADPLGYGEVCLAIFQAAGYRGTLEIRSCWEKLLEREHELADEQGGPAPFERVGNKVRQLGRRFGADEVVFSLEELLPMLERYHLQRQKGEAPRGWAVEVLLEAEAPHEALFAVLEDLYLQPAWQAKQATVHLIGETLALLLRWVEVSMRPGTLRYYDTPGQSFPVERASDALKRSERLLGNAQGAVASELRIETQKLQRRIRDM</sequence>
<dbReference type="PANTHER" id="PTHR10350">
    <property type="entry name" value="NUCLEAR PORE COMPLEX PROTEIN NUP155"/>
    <property type="match status" value="1"/>
</dbReference>
<dbReference type="GO" id="GO:0000972">
    <property type="term" value="P:transcription-dependent tethering of RNA polymerase II gene DNA at nuclear periphery"/>
    <property type="evidence" value="ECO:0007669"/>
    <property type="project" value="TreeGrafter"/>
</dbReference>
<dbReference type="GO" id="GO:0006606">
    <property type="term" value="P:protein import into nucleus"/>
    <property type="evidence" value="ECO:0007669"/>
    <property type="project" value="TreeGrafter"/>
</dbReference>
<feature type="compositionally biased region" description="Low complexity" evidence="5">
    <location>
        <begin position="424"/>
        <end position="446"/>
    </location>
</feature>
<accession>A0A1Y2EZB4</accession>
<dbReference type="RefSeq" id="XP_040722802.1">
    <property type="nucleotide sequence ID" value="XM_040871565.1"/>
</dbReference>
<feature type="domain" description="Nucleoporin Nup133/Nup155-like N-terminal" evidence="7">
    <location>
        <begin position="105"/>
        <end position="556"/>
    </location>
</feature>
<organism evidence="8 9">
    <name type="scientific">Protomyces lactucae-debilis</name>
    <dbReference type="NCBI Taxonomy" id="2754530"/>
    <lineage>
        <taxon>Eukaryota</taxon>
        <taxon>Fungi</taxon>
        <taxon>Dikarya</taxon>
        <taxon>Ascomycota</taxon>
        <taxon>Taphrinomycotina</taxon>
        <taxon>Taphrinomycetes</taxon>
        <taxon>Taphrinales</taxon>
        <taxon>Protomycetaceae</taxon>
        <taxon>Protomyces</taxon>
    </lineage>
</organism>
<dbReference type="InterPro" id="IPR042538">
    <property type="entry name" value="Nucleoporin_Nup155_C_3"/>
</dbReference>
<dbReference type="OrthoDB" id="338970at2759"/>
<evidence type="ECO:0000256" key="2">
    <source>
        <dbReference type="ARBA" id="ARBA00007373"/>
    </source>
</evidence>
<evidence type="ECO:0000256" key="4">
    <source>
        <dbReference type="ARBA" id="ARBA00023242"/>
    </source>
</evidence>
<keyword evidence="4" id="KW-0539">Nucleus</keyword>
<dbReference type="InterPro" id="IPR004870">
    <property type="entry name" value="Nucleoporin_Nup155"/>
</dbReference>
<proteinExistence type="inferred from homology"/>
<dbReference type="InterPro" id="IPR042533">
    <property type="entry name" value="Nucleoporin_Nup155_C_1"/>
</dbReference>
<dbReference type="Gene3D" id="1.25.40.450">
    <property type="entry name" value="Nucleoporin, helical domain, N-terminal subdomain"/>
    <property type="match status" value="1"/>
</dbReference>
<dbReference type="Pfam" id="PF03177">
    <property type="entry name" value="Nucleoporin_C"/>
    <property type="match status" value="1"/>
</dbReference>
<evidence type="ECO:0000256" key="3">
    <source>
        <dbReference type="ARBA" id="ARBA00022448"/>
    </source>
</evidence>
<name>A0A1Y2EZB4_PROLT</name>
<evidence type="ECO:0000313" key="9">
    <source>
        <dbReference type="Proteomes" id="UP000193685"/>
    </source>
</evidence>
<dbReference type="OMA" id="SWAPFQK"/>
<protein>
    <submittedName>
        <fullName evidence="8">Putative nucleoporin</fullName>
    </submittedName>
</protein>
<evidence type="ECO:0000256" key="1">
    <source>
        <dbReference type="ARBA" id="ARBA00004123"/>
    </source>
</evidence>
<dbReference type="InterPro" id="IPR014908">
    <property type="entry name" value="Nucleoporin_Nup133/Nup155_N"/>
</dbReference>
<evidence type="ECO:0000256" key="5">
    <source>
        <dbReference type="SAM" id="MobiDB-lite"/>
    </source>
</evidence>
<dbReference type="GeneID" id="63788164"/>
<comment type="similarity">
    <text evidence="2">Belongs to the non-repetitive/WGA-negative nucleoporin family.</text>
</comment>
<dbReference type="EMBL" id="MCFI01000021">
    <property type="protein sequence ID" value="ORY76962.1"/>
    <property type="molecule type" value="Genomic_DNA"/>
</dbReference>
<dbReference type="Pfam" id="PF08801">
    <property type="entry name" value="Nucleoporin_N"/>
    <property type="match status" value="1"/>
</dbReference>
<feature type="region of interest" description="Disordered" evidence="5">
    <location>
        <begin position="408"/>
        <end position="446"/>
    </location>
</feature>
<dbReference type="InterPro" id="IPR007187">
    <property type="entry name" value="Nucleoporin_Nup133/Nup155_C"/>
</dbReference>
<dbReference type="Proteomes" id="UP000193685">
    <property type="component" value="Unassembled WGS sequence"/>
</dbReference>
<dbReference type="Gene3D" id="1.20.120.1880">
    <property type="entry name" value="Nucleoporin, helical C-terminal domain"/>
    <property type="match status" value="1"/>
</dbReference>
<gene>
    <name evidence="8" type="ORF">BCR37DRAFT_395049</name>
</gene>
<dbReference type="Gene3D" id="1.25.40.440">
    <property type="entry name" value="Nucleoporin, helical domain, central subdomain"/>
    <property type="match status" value="1"/>
</dbReference>
<dbReference type="Gene3D" id="1.20.58.1780">
    <property type="match status" value="1"/>
</dbReference>
<dbReference type="STRING" id="56484.A0A1Y2EZB4"/>
<dbReference type="FunFam" id="1.25.40.440:FF:000001">
    <property type="entry name" value="Nuclear pore complex subunit"/>
    <property type="match status" value="1"/>
</dbReference>
<dbReference type="GO" id="GO:0017056">
    <property type="term" value="F:structural constituent of nuclear pore"/>
    <property type="evidence" value="ECO:0007669"/>
    <property type="project" value="InterPro"/>
</dbReference>
<dbReference type="PANTHER" id="PTHR10350:SF6">
    <property type="entry name" value="NUCLEAR PORE COMPLEX PROTEIN NUP155"/>
    <property type="match status" value="1"/>
</dbReference>
<keyword evidence="9" id="KW-1185">Reference proteome</keyword>
<dbReference type="GO" id="GO:0036228">
    <property type="term" value="P:protein localization to nuclear inner membrane"/>
    <property type="evidence" value="ECO:0007669"/>
    <property type="project" value="TreeGrafter"/>
</dbReference>
<evidence type="ECO:0000259" key="6">
    <source>
        <dbReference type="Pfam" id="PF03177"/>
    </source>
</evidence>
<dbReference type="InterPro" id="IPR042537">
    <property type="entry name" value="Nucleoporin_Nup155_C_2"/>
</dbReference>